<name>A0AAW0D3Y1_9AGAR</name>
<evidence type="ECO:0000313" key="4">
    <source>
        <dbReference type="Proteomes" id="UP001383192"/>
    </source>
</evidence>
<reference evidence="3 4" key="1">
    <citation type="submission" date="2024-01" db="EMBL/GenBank/DDBJ databases">
        <title>A draft genome for a cacao thread blight-causing isolate of Paramarasmius palmivorus.</title>
        <authorList>
            <person name="Baruah I.K."/>
            <person name="Bukari Y."/>
            <person name="Amoako-Attah I."/>
            <person name="Meinhardt L.W."/>
            <person name="Bailey B.A."/>
            <person name="Cohen S.P."/>
        </authorList>
    </citation>
    <scope>NUCLEOTIDE SEQUENCE [LARGE SCALE GENOMIC DNA]</scope>
    <source>
        <strain evidence="3 4">GH-12</strain>
    </source>
</reference>
<dbReference type="InterPro" id="IPR039432">
    <property type="entry name" value="SRP9_dom"/>
</dbReference>
<feature type="domain" description="SRP9" evidence="2">
    <location>
        <begin position="4"/>
        <end position="73"/>
    </location>
</feature>
<dbReference type="InterPro" id="IPR039914">
    <property type="entry name" value="SRP9-like"/>
</dbReference>
<dbReference type="Pfam" id="PF05486">
    <property type="entry name" value="SRP9-21"/>
    <property type="match status" value="1"/>
</dbReference>
<proteinExistence type="predicted"/>
<gene>
    <name evidence="3" type="ORF">VNI00_006963</name>
</gene>
<dbReference type="FunFam" id="3.30.720.10:FF:000008">
    <property type="entry name" value="Unplaced genomic scaffold supercont1.11, whole genome shotgun sequence"/>
    <property type="match status" value="1"/>
</dbReference>
<dbReference type="EMBL" id="JAYKXP010000022">
    <property type="protein sequence ID" value="KAK7045968.1"/>
    <property type="molecule type" value="Genomic_DNA"/>
</dbReference>
<evidence type="ECO:0000259" key="2">
    <source>
        <dbReference type="Pfam" id="PF05486"/>
    </source>
</evidence>
<evidence type="ECO:0000256" key="1">
    <source>
        <dbReference type="SAM" id="MobiDB-lite"/>
    </source>
</evidence>
<comment type="caution">
    <text evidence="3">The sequence shown here is derived from an EMBL/GenBank/DDBJ whole genome shotgun (WGS) entry which is preliminary data.</text>
</comment>
<organism evidence="3 4">
    <name type="scientific">Paramarasmius palmivorus</name>
    <dbReference type="NCBI Taxonomy" id="297713"/>
    <lineage>
        <taxon>Eukaryota</taxon>
        <taxon>Fungi</taxon>
        <taxon>Dikarya</taxon>
        <taxon>Basidiomycota</taxon>
        <taxon>Agaricomycotina</taxon>
        <taxon>Agaricomycetes</taxon>
        <taxon>Agaricomycetidae</taxon>
        <taxon>Agaricales</taxon>
        <taxon>Marasmiineae</taxon>
        <taxon>Marasmiaceae</taxon>
        <taxon>Paramarasmius</taxon>
    </lineage>
</organism>
<dbReference type="AlphaFoldDB" id="A0AAW0D3Y1"/>
<protein>
    <recommendedName>
        <fullName evidence="2">SRP9 domain-containing protein</fullName>
    </recommendedName>
</protein>
<dbReference type="PANTHER" id="PTHR12834:SF12">
    <property type="entry name" value="SIGNAL RECOGNITION PARTICLE 9 KDA PROTEIN"/>
    <property type="match status" value="1"/>
</dbReference>
<sequence length="125" mass="14013">MVYFQSWHEFQDAAEALYKNSPNKTRYCVKWRACEGKLVLKVTDDVKCLKFKTYSSIYLNRFEALNLSLMEKMQNRRAVEPQATNVDTPRDSPVPGTTSSAAVTQAASTAGGVKKKKAKKKTGKS</sequence>
<dbReference type="GO" id="GO:0008312">
    <property type="term" value="F:7S RNA binding"/>
    <property type="evidence" value="ECO:0007669"/>
    <property type="project" value="InterPro"/>
</dbReference>
<dbReference type="Proteomes" id="UP001383192">
    <property type="component" value="Unassembled WGS sequence"/>
</dbReference>
<dbReference type="GO" id="GO:0006614">
    <property type="term" value="P:SRP-dependent cotranslational protein targeting to membrane"/>
    <property type="evidence" value="ECO:0007669"/>
    <property type="project" value="InterPro"/>
</dbReference>
<feature type="region of interest" description="Disordered" evidence="1">
    <location>
        <begin position="76"/>
        <end position="125"/>
    </location>
</feature>
<dbReference type="GO" id="GO:0005786">
    <property type="term" value="C:signal recognition particle, endoplasmic reticulum targeting"/>
    <property type="evidence" value="ECO:0007669"/>
    <property type="project" value="TreeGrafter"/>
</dbReference>
<dbReference type="Gene3D" id="3.30.720.10">
    <property type="entry name" value="Signal recognition particle alu RNA binding heterodimer, srp9/1"/>
    <property type="match status" value="1"/>
</dbReference>
<dbReference type="SUPFAM" id="SSF54762">
    <property type="entry name" value="Signal recognition particle alu RNA binding heterodimer, SRP9/14"/>
    <property type="match status" value="1"/>
</dbReference>
<evidence type="ECO:0000313" key="3">
    <source>
        <dbReference type="EMBL" id="KAK7045968.1"/>
    </source>
</evidence>
<feature type="compositionally biased region" description="Basic residues" evidence="1">
    <location>
        <begin position="113"/>
        <end position="125"/>
    </location>
</feature>
<feature type="compositionally biased region" description="Low complexity" evidence="1">
    <location>
        <begin position="96"/>
        <end position="112"/>
    </location>
</feature>
<keyword evidence="4" id="KW-1185">Reference proteome</keyword>
<dbReference type="InterPro" id="IPR009018">
    <property type="entry name" value="Signal_recog_particle_SRP9/14"/>
</dbReference>
<accession>A0AAW0D3Y1</accession>
<dbReference type="PANTHER" id="PTHR12834">
    <property type="entry name" value="SIGNAL RECOGNITION PARTICLE 9 KDA PROTEIN"/>
    <property type="match status" value="1"/>
</dbReference>